<protein>
    <submittedName>
        <fullName evidence="1">Uncharacterized protein</fullName>
    </submittedName>
</protein>
<sequence length="307" mass="35335">MSDKNSSRDPFSNRKFDVEHAISMYAYSYVSLPAWAIYESDMLEQHKEIIDACHIYMIGYAPSISLLAESLEDNILTTSYSVLGENHELKWQAPHGAELKEDGDRVFLQDAEGNTFWPNDEQVVLQLGHLRNMEFNVKYIGQAYGKDGSRNALDRLLSHETLQKISLRGVPDGYQLRALLVQVQPNNQIVTQFNPRAEIKDSGGLRIRSGLDKLFGTDEKERVSLYEAAMIRYFQPEFNKEFKNSFPSTNLKVLQDCYEKDFTGVVGEFYLEPFPFQLCSEKVESKVHHIAYFDLHKTSDRKSFFSI</sequence>
<evidence type="ECO:0000313" key="2">
    <source>
        <dbReference type="Proteomes" id="UP000197717"/>
    </source>
</evidence>
<gene>
    <name evidence="1" type="ORF">CEW91_06825</name>
</gene>
<proteinExistence type="predicted"/>
<dbReference type="EMBL" id="CP022133">
    <property type="protein sequence ID" value="ASG65868.1"/>
    <property type="molecule type" value="Genomic_DNA"/>
</dbReference>
<keyword evidence="2" id="KW-1185">Reference proteome</keyword>
<evidence type="ECO:0000313" key="1">
    <source>
        <dbReference type="EMBL" id="ASG65868.1"/>
    </source>
</evidence>
<dbReference type="Proteomes" id="UP000197717">
    <property type="component" value="Chromosome"/>
</dbReference>
<reference evidence="1 2" key="1">
    <citation type="submission" date="2017-06" db="EMBL/GenBank/DDBJ databases">
        <title>Complete genome sequence of Idiomarina piscisalsi strain 10PY1A isolated from soil of Soudi Arabia.</title>
        <authorList>
            <person name="Kim M.-C."/>
            <person name="Jung B.K."/>
            <person name="Budiyanto F."/>
            <person name="Nzila A."/>
            <person name="Shin J.-H."/>
        </authorList>
    </citation>
    <scope>NUCLEOTIDE SEQUENCE [LARGE SCALE GENOMIC DNA]</scope>
    <source>
        <strain evidence="1 2">10PY1A</strain>
    </source>
</reference>
<accession>A0ABM6LTM7</accession>
<name>A0ABM6LTM7_9GAMM</name>
<organism evidence="1 2">
    <name type="scientific">Idiomarina piscisalsi</name>
    <dbReference type="NCBI Taxonomy" id="1096243"/>
    <lineage>
        <taxon>Bacteria</taxon>
        <taxon>Pseudomonadati</taxon>
        <taxon>Pseudomonadota</taxon>
        <taxon>Gammaproteobacteria</taxon>
        <taxon>Alteromonadales</taxon>
        <taxon>Idiomarinaceae</taxon>
        <taxon>Idiomarina</taxon>
    </lineage>
</organism>
<dbReference type="RefSeq" id="WP_088768265.1">
    <property type="nucleotide sequence ID" value="NZ_CP022133.1"/>
</dbReference>